<dbReference type="CDD" id="cd03349">
    <property type="entry name" value="LbH_XAT"/>
    <property type="match status" value="1"/>
</dbReference>
<dbReference type="GO" id="GO:0016746">
    <property type="term" value="F:acyltransferase activity"/>
    <property type="evidence" value="ECO:0007669"/>
    <property type="project" value="UniProtKB-KW"/>
</dbReference>
<sequence>MTAVIVTQGLLDLLRERRFAHAAWRGDRLKVGERISVPEDCRLEPHAQMFFGYLLPASMGAFTYSHSQLDGRLEIGRYGSIGSGVTWIGDPHPLDWASTSPFSYGAGPLQGVMTYFRDHVRGDAANQWTFSPPDQRIRLGHDVWIGDQASIGPGVSIGDGAVIGARSLILEDVPPYAVMVGAPARVLRMRFPEALVERLRALAWWRYGPDLLVELPVPQPERFIEALEARIAAGGVQPFAPQPITHDEILAVAEPMR</sequence>
<evidence type="ECO:0000256" key="4">
    <source>
        <dbReference type="ARBA" id="ARBA00023315"/>
    </source>
</evidence>
<evidence type="ECO:0000313" key="6">
    <source>
        <dbReference type="Proteomes" id="UP000249254"/>
    </source>
</evidence>
<dbReference type="Gene3D" id="2.160.10.10">
    <property type="entry name" value="Hexapeptide repeat proteins"/>
    <property type="match status" value="1"/>
</dbReference>
<dbReference type="Pfam" id="PF00132">
    <property type="entry name" value="Hexapep"/>
    <property type="match status" value="1"/>
</dbReference>
<evidence type="ECO:0000256" key="2">
    <source>
        <dbReference type="ARBA" id="ARBA00022679"/>
    </source>
</evidence>
<keyword evidence="4" id="KW-0012">Acyltransferase</keyword>
<keyword evidence="2 5" id="KW-0808">Transferase</keyword>
<dbReference type="PANTHER" id="PTHR43300">
    <property type="entry name" value="ACETYLTRANSFERASE"/>
    <property type="match status" value="1"/>
</dbReference>
<dbReference type="PANTHER" id="PTHR43300:SF11">
    <property type="entry name" value="ACETYLTRANSFERASE RV3034C-RELATED"/>
    <property type="match status" value="1"/>
</dbReference>
<evidence type="ECO:0000256" key="3">
    <source>
        <dbReference type="ARBA" id="ARBA00022737"/>
    </source>
</evidence>
<evidence type="ECO:0000313" key="5">
    <source>
        <dbReference type="EMBL" id="RAK55607.1"/>
    </source>
</evidence>
<dbReference type="InterPro" id="IPR011004">
    <property type="entry name" value="Trimer_LpxA-like_sf"/>
</dbReference>
<dbReference type="Proteomes" id="UP000249254">
    <property type="component" value="Unassembled WGS sequence"/>
</dbReference>
<name>A0A328AM30_9CAUL</name>
<dbReference type="EMBL" id="QFYQ01000001">
    <property type="protein sequence ID" value="RAK55607.1"/>
    <property type="molecule type" value="Genomic_DNA"/>
</dbReference>
<dbReference type="RefSeq" id="WP_111529355.1">
    <property type="nucleotide sequence ID" value="NZ_JBHRSG010000003.1"/>
</dbReference>
<gene>
    <name evidence="5" type="ORF">DJ017_14365</name>
</gene>
<accession>A0A328AM30</accession>
<dbReference type="InterPro" id="IPR001451">
    <property type="entry name" value="Hexapep"/>
</dbReference>
<dbReference type="InterPro" id="IPR018357">
    <property type="entry name" value="Hexapep_transf_CS"/>
</dbReference>
<keyword evidence="6" id="KW-1185">Reference proteome</keyword>
<keyword evidence="3" id="KW-0677">Repeat</keyword>
<dbReference type="SUPFAM" id="SSF51161">
    <property type="entry name" value="Trimeric LpxA-like enzymes"/>
    <property type="match status" value="1"/>
</dbReference>
<dbReference type="PROSITE" id="PS00101">
    <property type="entry name" value="HEXAPEP_TRANSFERASES"/>
    <property type="match status" value="1"/>
</dbReference>
<organism evidence="5 6">
    <name type="scientific">Phenylobacterium soli</name>
    <dbReference type="NCBI Taxonomy" id="2170551"/>
    <lineage>
        <taxon>Bacteria</taxon>
        <taxon>Pseudomonadati</taxon>
        <taxon>Pseudomonadota</taxon>
        <taxon>Alphaproteobacteria</taxon>
        <taxon>Caulobacterales</taxon>
        <taxon>Caulobacteraceae</taxon>
        <taxon>Phenylobacterium</taxon>
    </lineage>
</organism>
<protein>
    <submittedName>
        <fullName evidence="5">Antibiotic acetyltransferase</fullName>
    </submittedName>
</protein>
<dbReference type="AlphaFoldDB" id="A0A328AM30"/>
<reference evidence="6" key="1">
    <citation type="submission" date="2018-05" db="EMBL/GenBank/DDBJ databases">
        <authorList>
            <person name="Li X."/>
        </authorList>
    </citation>
    <scope>NUCLEOTIDE SEQUENCE [LARGE SCALE GENOMIC DNA]</scope>
    <source>
        <strain evidence="6">LX32</strain>
    </source>
</reference>
<dbReference type="OrthoDB" id="9815592at2"/>
<comment type="similarity">
    <text evidence="1">Belongs to the transferase hexapeptide repeat family.</text>
</comment>
<comment type="caution">
    <text evidence="5">The sequence shown here is derived from an EMBL/GenBank/DDBJ whole genome shotgun (WGS) entry which is preliminary data.</text>
</comment>
<evidence type="ECO:0000256" key="1">
    <source>
        <dbReference type="ARBA" id="ARBA00007274"/>
    </source>
</evidence>
<dbReference type="InterPro" id="IPR050179">
    <property type="entry name" value="Trans_hexapeptide_repeat"/>
</dbReference>
<proteinExistence type="inferred from homology"/>